<dbReference type="GO" id="GO:1990738">
    <property type="term" value="F:pseudouridine 5'-phosphatase activity"/>
    <property type="evidence" value="ECO:0007669"/>
    <property type="project" value="UniProtKB-EC"/>
</dbReference>
<sequence>MMGRGNLEAARVLVEELQLPLTPEEVVKISAEKLLELFPSVPLLPGVEKLVRHLHKHNIPFAVATGSGTQGYDTKITKPQKTLSTCVAFGEIR</sequence>
<evidence type="ECO:0000313" key="1">
    <source>
        <dbReference type="EMBL" id="KAJ7384298.1"/>
    </source>
</evidence>
<name>A0A9X0D3F8_9CNID</name>
<dbReference type="PANTHER" id="PTHR18901">
    <property type="entry name" value="2-DEOXYGLUCOSE-6-PHOSPHATE PHOSPHATASE 2"/>
    <property type="match status" value="1"/>
</dbReference>
<dbReference type="EMBL" id="MU825889">
    <property type="protein sequence ID" value="KAJ7384298.1"/>
    <property type="molecule type" value="Genomic_DNA"/>
</dbReference>
<keyword evidence="1" id="KW-0378">Hydrolase</keyword>
<reference evidence="1" key="1">
    <citation type="submission" date="2023-01" db="EMBL/GenBank/DDBJ databases">
        <title>Genome assembly of the deep-sea coral Lophelia pertusa.</title>
        <authorList>
            <person name="Herrera S."/>
            <person name="Cordes E."/>
        </authorList>
    </citation>
    <scope>NUCLEOTIDE SEQUENCE</scope>
    <source>
        <strain evidence="1">USNM1676648</strain>
        <tissue evidence="1">Polyp</tissue>
    </source>
</reference>
<keyword evidence="2" id="KW-1185">Reference proteome</keyword>
<evidence type="ECO:0000313" key="2">
    <source>
        <dbReference type="Proteomes" id="UP001163046"/>
    </source>
</evidence>
<dbReference type="PANTHER" id="PTHR18901:SF38">
    <property type="entry name" value="PSEUDOURIDINE-5'-PHOSPHATASE"/>
    <property type="match status" value="1"/>
</dbReference>
<dbReference type="OrthoDB" id="40579at2759"/>
<dbReference type="InterPro" id="IPR023198">
    <property type="entry name" value="PGP-like_dom2"/>
</dbReference>
<dbReference type="SUPFAM" id="SSF56784">
    <property type="entry name" value="HAD-like"/>
    <property type="match status" value="1"/>
</dbReference>
<accession>A0A9X0D3F8</accession>
<gene>
    <name evidence="1" type="primary">HDHD1</name>
    <name evidence="1" type="ORF">OS493_022935</name>
</gene>
<comment type="caution">
    <text evidence="1">The sequence shown here is derived from an EMBL/GenBank/DDBJ whole genome shotgun (WGS) entry which is preliminary data.</text>
</comment>
<dbReference type="InterPro" id="IPR036412">
    <property type="entry name" value="HAD-like_sf"/>
</dbReference>
<protein>
    <submittedName>
        <fullName evidence="1">Pseudouridine-5'-phosphatase</fullName>
        <ecNumber evidence="1">3.1.3.96</ecNumber>
    </submittedName>
</protein>
<dbReference type="InterPro" id="IPR023214">
    <property type="entry name" value="HAD_sf"/>
</dbReference>
<dbReference type="Gene3D" id="1.10.150.240">
    <property type="entry name" value="Putative phosphatase, domain 2"/>
    <property type="match status" value="1"/>
</dbReference>
<dbReference type="EC" id="3.1.3.96" evidence="1"/>
<dbReference type="Gene3D" id="3.40.50.1000">
    <property type="entry name" value="HAD superfamily/HAD-like"/>
    <property type="match status" value="1"/>
</dbReference>
<organism evidence="1 2">
    <name type="scientific">Desmophyllum pertusum</name>
    <dbReference type="NCBI Taxonomy" id="174260"/>
    <lineage>
        <taxon>Eukaryota</taxon>
        <taxon>Metazoa</taxon>
        <taxon>Cnidaria</taxon>
        <taxon>Anthozoa</taxon>
        <taxon>Hexacorallia</taxon>
        <taxon>Scleractinia</taxon>
        <taxon>Caryophylliina</taxon>
        <taxon>Caryophylliidae</taxon>
        <taxon>Desmophyllum</taxon>
    </lineage>
</organism>
<proteinExistence type="predicted"/>
<dbReference type="AlphaFoldDB" id="A0A9X0D3F8"/>
<dbReference type="Proteomes" id="UP001163046">
    <property type="component" value="Unassembled WGS sequence"/>
</dbReference>